<dbReference type="RefSeq" id="XP_018259319.1">
    <property type="nucleotide sequence ID" value="XM_018411507.1"/>
</dbReference>
<comment type="function">
    <text evidence="7">Hydrolyzes fatty acids from S-acylated cysteine residues in proteins with a strong preference for palmitoylated G-alpha proteins over other acyl substrates. Mediates the deacylation of G-alpha proteins such as GPA1 in vivo, but has weak or no activity toward palmitoylated Ras proteins. Has weak lysophospholipase activity in vitro; however such activity may not exist in vivo.</text>
</comment>
<accession>A0A1A5ZUJ3</accession>
<protein>
    <recommendedName>
        <fullName evidence="3">Acyl-protein thioesterase 1</fullName>
        <ecNumber evidence="2">3.1.2.22</ecNumber>
    </recommendedName>
    <alternativeName>
        <fullName evidence="8">Palmitoyl-protein hydrolase</fullName>
    </alternativeName>
</protein>
<dbReference type="PANTHER" id="PTHR10655">
    <property type="entry name" value="LYSOPHOSPHOLIPASE-RELATED"/>
    <property type="match status" value="1"/>
</dbReference>
<evidence type="ECO:0000256" key="9">
    <source>
        <dbReference type="ARBA" id="ARBA00047337"/>
    </source>
</evidence>
<comment type="catalytic activity">
    <reaction evidence="9">
        <text>S-hexadecanoyl-L-cysteinyl-[protein] + H2O = L-cysteinyl-[protein] + hexadecanoate + H(+)</text>
        <dbReference type="Rhea" id="RHEA:19233"/>
        <dbReference type="Rhea" id="RHEA-COMP:10131"/>
        <dbReference type="Rhea" id="RHEA-COMP:11032"/>
        <dbReference type="ChEBI" id="CHEBI:7896"/>
        <dbReference type="ChEBI" id="CHEBI:15377"/>
        <dbReference type="ChEBI" id="CHEBI:15378"/>
        <dbReference type="ChEBI" id="CHEBI:29950"/>
        <dbReference type="ChEBI" id="CHEBI:74151"/>
        <dbReference type="EC" id="3.1.2.22"/>
    </reaction>
</comment>
<reference evidence="12" key="2">
    <citation type="submission" date="2013-07" db="EMBL/GenBank/DDBJ databases">
        <authorList>
            <consortium name="The Broad Institute Genome Sequencing Platform"/>
            <person name="Cuomo C."/>
            <person name="Litvintseva A."/>
            <person name="Chen Y."/>
            <person name="Heitman J."/>
            <person name="Sun S."/>
            <person name="Springer D."/>
            <person name="Dromer F."/>
            <person name="Young S.K."/>
            <person name="Zeng Q."/>
            <person name="Gargeya S."/>
            <person name="Fitzgerald M."/>
            <person name="Abouelleil A."/>
            <person name="Alvarado L."/>
            <person name="Berlin A.M."/>
            <person name="Chapman S.B."/>
            <person name="Dewar J."/>
            <person name="Goldberg J."/>
            <person name="Griggs A."/>
            <person name="Gujja S."/>
            <person name="Hansen M."/>
            <person name="Howarth C."/>
            <person name="Imamovic A."/>
            <person name="Larimer J."/>
            <person name="McCowan C."/>
            <person name="Murphy C."/>
            <person name="Pearson M."/>
            <person name="Priest M."/>
            <person name="Roberts A."/>
            <person name="Saif S."/>
            <person name="Shea T."/>
            <person name="Sykes S."/>
            <person name="Wortman J."/>
            <person name="Nusbaum C."/>
            <person name="Birren B."/>
        </authorList>
    </citation>
    <scope>NUCLEOTIDE SEQUENCE</scope>
    <source>
        <strain evidence="12">CBS 10117</strain>
    </source>
</reference>
<organism evidence="11">
    <name type="scientific">Kwoniella dejecticola CBS 10117</name>
    <dbReference type="NCBI Taxonomy" id="1296121"/>
    <lineage>
        <taxon>Eukaryota</taxon>
        <taxon>Fungi</taxon>
        <taxon>Dikarya</taxon>
        <taxon>Basidiomycota</taxon>
        <taxon>Agaricomycotina</taxon>
        <taxon>Tremellomycetes</taxon>
        <taxon>Tremellales</taxon>
        <taxon>Cryptococcaceae</taxon>
        <taxon>Kwoniella</taxon>
    </lineage>
</organism>
<gene>
    <name evidence="11" type="ORF">I303_08247</name>
    <name evidence="12" type="ORF">I303_106495</name>
</gene>
<evidence type="ECO:0000256" key="4">
    <source>
        <dbReference type="ARBA" id="ARBA00022487"/>
    </source>
</evidence>
<keyword evidence="6" id="KW-0276">Fatty acid metabolism</keyword>
<dbReference type="EC" id="3.1.2.22" evidence="2"/>
<sequence>MSTQAPIVGRSSPVVVLPRKRHTATVIFLHGLGNSGHSWAHLAETLSDSLPNVKWILPHSPMIPITINDGTIRAGWFDILSTTYLDDTEIEDSERMFEAVSGIEQLIQVEIEESGIPENRLVLGGFSQGCVISMLFALTTKRRLGGIIANPEAKEMPVFWGHGMDDDKVLFSMAQRSIHMLKGLGFPLLPKGTVFAKQGIRFEGYPGLAHTWSAEEVEDLRGWLVEALRE</sequence>
<keyword evidence="4" id="KW-0719">Serine esterase</keyword>
<dbReference type="InterPro" id="IPR029058">
    <property type="entry name" value="AB_hydrolase_fold"/>
</dbReference>
<feature type="domain" description="Phospholipase/carboxylesterase/thioesterase" evidence="10">
    <location>
        <begin position="13"/>
        <end position="149"/>
    </location>
</feature>
<dbReference type="Pfam" id="PF02230">
    <property type="entry name" value="Abhydrolase_2"/>
    <property type="match status" value="1"/>
</dbReference>
<dbReference type="Gene3D" id="3.40.50.1820">
    <property type="entry name" value="alpha/beta hydrolase"/>
    <property type="match status" value="1"/>
</dbReference>
<dbReference type="EMBL" id="CP144537">
    <property type="protein sequence ID" value="WWC63890.1"/>
    <property type="molecule type" value="Genomic_DNA"/>
</dbReference>
<evidence type="ECO:0000256" key="7">
    <source>
        <dbReference type="ARBA" id="ARBA00029392"/>
    </source>
</evidence>
<evidence type="ECO:0000259" key="10">
    <source>
        <dbReference type="Pfam" id="PF02230"/>
    </source>
</evidence>
<dbReference type="GO" id="GO:0005737">
    <property type="term" value="C:cytoplasm"/>
    <property type="evidence" value="ECO:0007669"/>
    <property type="project" value="TreeGrafter"/>
</dbReference>
<dbReference type="PANTHER" id="PTHR10655:SF17">
    <property type="entry name" value="LYSOPHOSPHOLIPASE-LIKE PROTEIN 1"/>
    <property type="match status" value="1"/>
</dbReference>
<evidence type="ECO:0000256" key="2">
    <source>
        <dbReference type="ARBA" id="ARBA00012423"/>
    </source>
</evidence>
<dbReference type="GO" id="GO:0008474">
    <property type="term" value="F:palmitoyl-(protein) hydrolase activity"/>
    <property type="evidence" value="ECO:0007669"/>
    <property type="project" value="UniProtKB-EC"/>
</dbReference>
<dbReference type="InterPro" id="IPR003140">
    <property type="entry name" value="PLipase/COase/thioEstase"/>
</dbReference>
<evidence type="ECO:0000256" key="6">
    <source>
        <dbReference type="ARBA" id="ARBA00022832"/>
    </source>
</evidence>
<reference evidence="11" key="1">
    <citation type="submission" date="2013-07" db="EMBL/GenBank/DDBJ databases">
        <title>The Genome Sequence of Cryptococcus dejecticola CBS10117.</title>
        <authorList>
            <consortium name="The Broad Institute Genome Sequencing Platform"/>
            <person name="Cuomo C."/>
            <person name="Litvintseva A."/>
            <person name="Chen Y."/>
            <person name="Heitman J."/>
            <person name="Sun S."/>
            <person name="Springer D."/>
            <person name="Dromer F."/>
            <person name="Young S.K."/>
            <person name="Zeng Q."/>
            <person name="Gargeya S."/>
            <person name="Fitzgerald M."/>
            <person name="Abouelleil A."/>
            <person name="Alvarado L."/>
            <person name="Berlin A.M."/>
            <person name="Chapman S.B."/>
            <person name="Dewar J."/>
            <person name="Goldberg J."/>
            <person name="Griggs A."/>
            <person name="Gujja S."/>
            <person name="Hansen M."/>
            <person name="Howarth C."/>
            <person name="Imamovic A."/>
            <person name="Larimer J."/>
            <person name="McCowan C."/>
            <person name="Murphy C."/>
            <person name="Pearson M."/>
            <person name="Priest M."/>
            <person name="Roberts A."/>
            <person name="Saif S."/>
            <person name="Shea T."/>
            <person name="Sykes S."/>
            <person name="Wortman J."/>
            <person name="Nusbaum C."/>
            <person name="Birren B."/>
        </authorList>
    </citation>
    <scope>NUCLEOTIDE SEQUENCE [LARGE SCALE GENOMIC DNA]</scope>
    <source>
        <strain evidence="11">CBS 10117</strain>
    </source>
</reference>
<reference evidence="12" key="3">
    <citation type="submission" date="2024-02" db="EMBL/GenBank/DDBJ databases">
        <title>Comparative genomics of Cryptococcus and Kwoniella reveals pathogenesis evolution and contrasting modes of karyotype evolution via chromosome fusion or intercentromeric recombination.</title>
        <authorList>
            <person name="Coelho M.A."/>
            <person name="David-Palma M."/>
            <person name="Shea T."/>
            <person name="Bowers K."/>
            <person name="McGinley-Smith S."/>
            <person name="Mohammad A.W."/>
            <person name="Gnirke A."/>
            <person name="Yurkov A.M."/>
            <person name="Nowrousian M."/>
            <person name="Sun S."/>
            <person name="Cuomo C.A."/>
            <person name="Heitman J."/>
        </authorList>
    </citation>
    <scope>NUCLEOTIDE SEQUENCE</scope>
    <source>
        <strain evidence="12">CBS 10117</strain>
    </source>
</reference>
<name>A0A1A5ZUJ3_9TREE</name>
<dbReference type="GO" id="GO:0006631">
    <property type="term" value="P:fatty acid metabolic process"/>
    <property type="evidence" value="ECO:0007669"/>
    <property type="project" value="UniProtKB-KW"/>
</dbReference>
<dbReference type="VEuPathDB" id="FungiDB:I303_08247"/>
<dbReference type="STRING" id="1296121.A0A1A5ZUJ3"/>
<keyword evidence="5" id="KW-0378">Hydrolase</keyword>
<dbReference type="EMBL" id="KI894037">
    <property type="protein sequence ID" value="OBR81477.1"/>
    <property type="molecule type" value="Genomic_DNA"/>
</dbReference>
<dbReference type="GO" id="GO:0052689">
    <property type="term" value="F:carboxylic ester hydrolase activity"/>
    <property type="evidence" value="ECO:0007669"/>
    <property type="project" value="UniProtKB-KW"/>
</dbReference>
<comment type="similarity">
    <text evidence="1">Belongs to the AB hydrolase superfamily. AB hydrolase 2 family.</text>
</comment>
<keyword evidence="6" id="KW-0443">Lipid metabolism</keyword>
<keyword evidence="13" id="KW-1185">Reference proteome</keyword>
<evidence type="ECO:0000256" key="5">
    <source>
        <dbReference type="ARBA" id="ARBA00022801"/>
    </source>
</evidence>
<dbReference type="GeneID" id="28971946"/>
<evidence type="ECO:0000313" key="12">
    <source>
        <dbReference type="EMBL" id="WWC63890.1"/>
    </source>
</evidence>
<dbReference type="SUPFAM" id="SSF53474">
    <property type="entry name" value="alpha/beta-Hydrolases"/>
    <property type="match status" value="1"/>
</dbReference>
<dbReference type="KEGG" id="kdj:28971946"/>
<evidence type="ECO:0000313" key="11">
    <source>
        <dbReference type="EMBL" id="OBR81477.1"/>
    </source>
</evidence>
<dbReference type="AlphaFoldDB" id="A0A1A5ZUJ3"/>
<evidence type="ECO:0000256" key="3">
    <source>
        <dbReference type="ARBA" id="ARBA00014923"/>
    </source>
</evidence>
<dbReference type="OrthoDB" id="2418081at2759"/>
<evidence type="ECO:0000256" key="1">
    <source>
        <dbReference type="ARBA" id="ARBA00006499"/>
    </source>
</evidence>
<dbReference type="Proteomes" id="UP000078595">
    <property type="component" value="Chromosome 8"/>
</dbReference>
<dbReference type="InterPro" id="IPR050565">
    <property type="entry name" value="LYPA1-2/EST-like"/>
</dbReference>
<proteinExistence type="inferred from homology"/>
<evidence type="ECO:0000256" key="8">
    <source>
        <dbReference type="ARBA" id="ARBA00031195"/>
    </source>
</evidence>
<evidence type="ECO:0000313" key="13">
    <source>
        <dbReference type="Proteomes" id="UP000078595"/>
    </source>
</evidence>